<dbReference type="Gene3D" id="1.25.40.10">
    <property type="entry name" value="Tetratricopeptide repeat domain"/>
    <property type="match status" value="1"/>
</dbReference>
<accession>A0A5B8MES2</accession>
<evidence type="ECO:0000256" key="6">
    <source>
        <dbReference type="ARBA" id="ARBA00023136"/>
    </source>
</evidence>
<gene>
    <name evidence="9" type="ORF">A3770_01p06930</name>
</gene>
<name>A0A5B8MES2_9CHLO</name>
<dbReference type="GO" id="GO:0006886">
    <property type="term" value="P:intracellular protein transport"/>
    <property type="evidence" value="ECO:0007669"/>
    <property type="project" value="InterPro"/>
</dbReference>
<dbReference type="GO" id="GO:0005483">
    <property type="term" value="F:soluble NSF attachment protein activity"/>
    <property type="evidence" value="ECO:0007669"/>
    <property type="project" value="TreeGrafter"/>
</dbReference>
<organism evidence="9 10">
    <name type="scientific">Chloropicon primus</name>
    <dbReference type="NCBI Taxonomy" id="1764295"/>
    <lineage>
        <taxon>Eukaryota</taxon>
        <taxon>Viridiplantae</taxon>
        <taxon>Chlorophyta</taxon>
        <taxon>Chloropicophyceae</taxon>
        <taxon>Chloropicales</taxon>
        <taxon>Chloropicaceae</taxon>
        <taxon>Chloropicon</taxon>
    </lineage>
</organism>
<sequence length="321" mass="34964">MTEEARKLVKKAAKLLQPSMLALRMKPDWDQATPMFEEAAKVFLRYKQFKDAQYSYERASEGQQRLGSELHAVKHLEAAAECACKDKRHDDACNLYRAAYETFAGIGKIAMGAAALSRGAKLLSEEGKTELVKSLYEMALEAIEDEGGVDSSSAGSLVVTSQDLFGSYTKLLVEAKLFQDAARNELRYAAFVNSLSSFNGTRSLCRAYLQAIVLNLVAGGGQEALATWNDCFEVEGFMSSKTASYAQDLLDACRTGDYKHFMDCVQNGGVLYELDNSIARLLKKVSEATFDQVASGVGAQTLTVDQLAQQGAGGAEEEDLC</sequence>
<keyword evidence="10" id="KW-1185">Reference proteome</keyword>
<keyword evidence="6" id="KW-0472">Membrane</keyword>
<comment type="subcellular location">
    <subcellularLocation>
        <location evidence="1">Membrane</location>
        <topology evidence="1">Peripheral membrane protein</topology>
    </subcellularLocation>
</comment>
<evidence type="ECO:0000256" key="2">
    <source>
        <dbReference type="ARBA" id="ARBA00010050"/>
    </source>
</evidence>
<dbReference type="GO" id="GO:0005774">
    <property type="term" value="C:vacuolar membrane"/>
    <property type="evidence" value="ECO:0007669"/>
    <property type="project" value="TreeGrafter"/>
</dbReference>
<keyword evidence="5" id="KW-0653">Protein transport</keyword>
<dbReference type="SUPFAM" id="SSF48452">
    <property type="entry name" value="TPR-like"/>
    <property type="match status" value="1"/>
</dbReference>
<keyword evidence="4" id="KW-0931">ER-Golgi transport</keyword>
<evidence type="ECO:0000313" key="9">
    <source>
        <dbReference type="EMBL" id="QDZ18175.1"/>
    </source>
</evidence>
<dbReference type="PANTHER" id="PTHR13768">
    <property type="entry name" value="SOLUBLE NSF ATTACHMENT PROTEIN SNAP"/>
    <property type="match status" value="1"/>
</dbReference>
<proteinExistence type="inferred from homology"/>
<dbReference type="Pfam" id="PF14938">
    <property type="entry name" value="SNAP"/>
    <property type="match status" value="1"/>
</dbReference>
<dbReference type="Proteomes" id="UP000316726">
    <property type="component" value="Chromosome 1"/>
</dbReference>
<dbReference type="GO" id="GO:0031201">
    <property type="term" value="C:SNARE complex"/>
    <property type="evidence" value="ECO:0007669"/>
    <property type="project" value="TreeGrafter"/>
</dbReference>
<dbReference type="GO" id="GO:0016192">
    <property type="term" value="P:vesicle-mediated transport"/>
    <property type="evidence" value="ECO:0007669"/>
    <property type="project" value="UniProtKB-KW"/>
</dbReference>
<evidence type="ECO:0000313" key="10">
    <source>
        <dbReference type="Proteomes" id="UP000316726"/>
    </source>
</evidence>
<dbReference type="InterPro" id="IPR011990">
    <property type="entry name" value="TPR-like_helical_dom_sf"/>
</dbReference>
<dbReference type="EMBL" id="CP031034">
    <property type="protein sequence ID" value="QDZ18175.1"/>
    <property type="molecule type" value="Genomic_DNA"/>
</dbReference>
<dbReference type="STRING" id="1764295.A0A5B8MES2"/>
<protein>
    <recommendedName>
        <fullName evidence="7">Gamma-soluble NSF attachment protein</fullName>
    </recommendedName>
    <alternativeName>
        <fullName evidence="8">N-ethylmaleimide-sensitive factor attachment protein gamma</fullName>
    </alternativeName>
</protein>
<reference evidence="9 10" key="1">
    <citation type="submission" date="2018-07" db="EMBL/GenBank/DDBJ databases">
        <title>The complete nuclear genome of the prasinophyte Chloropicon primus (CCMP1205).</title>
        <authorList>
            <person name="Pombert J.-F."/>
            <person name="Otis C."/>
            <person name="Turmel M."/>
            <person name="Lemieux C."/>
        </authorList>
    </citation>
    <scope>NUCLEOTIDE SEQUENCE [LARGE SCALE GENOMIC DNA]</scope>
    <source>
        <strain evidence="9 10">CCMP1205</strain>
    </source>
</reference>
<evidence type="ECO:0000256" key="8">
    <source>
        <dbReference type="ARBA" id="ARBA00042485"/>
    </source>
</evidence>
<evidence type="ECO:0000256" key="5">
    <source>
        <dbReference type="ARBA" id="ARBA00022927"/>
    </source>
</evidence>
<dbReference type="InterPro" id="IPR000744">
    <property type="entry name" value="NSF_attach"/>
</dbReference>
<evidence type="ECO:0000256" key="1">
    <source>
        <dbReference type="ARBA" id="ARBA00004170"/>
    </source>
</evidence>
<dbReference type="AlphaFoldDB" id="A0A5B8MES2"/>
<keyword evidence="3" id="KW-0813">Transport</keyword>
<dbReference type="PANTHER" id="PTHR13768:SF2">
    <property type="entry name" value="GAMMA-SOLUBLE NSF ATTACHMENT PROTEIN"/>
    <property type="match status" value="1"/>
</dbReference>
<evidence type="ECO:0000256" key="4">
    <source>
        <dbReference type="ARBA" id="ARBA00022892"/>
    </source>
</evidence>
<comment type="similarity">
    <text evidence="2">Belongs to the SNAP family.</text>
</comment>
<evidence type="ECO:0000256" key="7">
    <source>
        <dbReference type="ARBA" id="ARBA00040047"/>
    </source>
</evidence>
<dbReference type="OrthoDB" id="9984275at2759"/>
<dbReference type="GO" id="GO:0019905">
    <property type="term" value="F:syntaxin binding"/>
    <property type="evidence" value="ECO:0007669"/>
    <property type="project" value="TreeGrafter"/>
</dbReference>
<evidence type="ECO:0000256" key="3">
    <source>
        <dbReference type="ARBA" id="ARBA00022448"/>
    </source>
</evidence>